<dbReference type="AlphaFoldDB" id="A0A9Q3DRS4"/>
<reference evidence="2" key="1">
    <citation type="submission" date="2021-03" db="EMBL/GenBank/DDBJ databases">
        <title>Draft genome sequence of rust myrtle Austropuccinia psidii MF-1, a brazilian biotype.</title>
        <authorList>
            <person name="Quecine M.C."/>
            <person name="Pachon D.M.R."/>
            <person name="Bonatelli M.L."/>
            <person name="Correr F.H."/>
            <person name="Franceschini L.M."/>
            <person name="Leite T.F."/>
            <person name="Margarido G.R.A."/>
            <person name="Almeida C.A."/>
            <person name="Ferrarezi J.A."/>
            <person name="Labate C.A."/>
        </authorList>
    </citation>
    <scope>NUCLEOTIDE SEQUENCE</scope>
    <source>
        <strain evidence="2">MF-1</strain>
    </source>
</reference>
<dbReference type="OrthoDB" id="2436455at2759"/>
<accession>A0A9Q3DRS4</accession>
<protein>
    <submittedName>
        <fullName evidence="2">Uncharacterized protein</fullName>
    </submittedName>
</protein>
<gene>
    <name evidence="2" type="ORF">O181_047824</name>
</gene>
<comment type="caution">
    <text evidence="2">The sequence shown here is derived from an EMBL/GenBank/DDBJ whole genome shotgun (WGS) entry which is preliminary data.</text>
</comment>
<dbReference type="EMBL" id="AVOT02020130">
    <property type="protein sequence ID" value="MBW0508109.1"/>
    <property type="molecule type" value="Genomic_DNA"/>
</dbReference>
<proteinExistence type="predicted"/>
<evidence type="ECO:0000313" key="2">
    <source>
        <dbReference type="EMBL" id="MBW0508109.1"/>
    </source>
</evidence>
<keyword evidence="3" id="KW-1185">Reference proteome</keyword>
<dbReference type="Proteomes" id="UP000765509">
    <property type="component" value="Unassembled WGS sequence"/>
</dbReference>
<evidence type="ECO:0000256" key="1">
    <source>
        <dbReference type="SAM" id="MobiDB-lite"/>
    </source>
</evidence>
<feature type="region of interest" description="Disordered" evidence="1">
    <location>
        <begin position="20"/>
        <end position="44"/>
    </location>
</feature>
<feature type="compositionally biased region" description="Polar residues" evidence="1">
    <location>
        <begin position="29"/>
        <end position="41"/>
    </location>
</feature>
<sequence length="190" mass="21410">MLSGKGKAKVEQSLTTELQNYKEREDSHGQNVQYGKSSDGIQKQGGVKNETILSKEIKLVKRVNDFETCDKEILENLNNSEYIQQKLGRETLPVKDSQQTIICLESINKGNILSLTQICARIESKATLLNQPDDNYISLITKQFRESGIQVQNLENSTGHNAALLQGQLEKSDKARLELKEDIKLIINHI</sequence>
<organism evidence="2 3">
    <name type="scientific">Austropuccinia psidii MF-1</name>
    <dbReference type="NCBI Taxonomy" id="1389203"/>
    <lineage>
        <taxon>Eukaryota</taxon>
        <taxon>Fungi</taxon>
        <taxon>Dikarya</taxon>
        <taxon>Basidiomycota</taxon>
        <taxon>Pucciniomycotina</taxon>
        <taxon>Pucciniomycetes</taxon>
        <taxon>Pucciniales</taxon>
        <taxon>Sphaerophragmiaceae</taxon>
        <taxon>Austropuccinia</taxon>
    </lineage>
</organism>
<name>A0A9Q3DRS4_9BASI</name>
<evidence type="ECO:0000313" key="3">
    <source>
        <dbReference type="Proteomes" id="UP000765509"/>
    </source>
</evidence>